<dbReference type="Proteomes" id="UP001321473">
    <property type="component" value="Unassembled WGS sequence"/>
</dbReference>
<proteinExistence type="predicted"/>
<dbReference type="AlphaFoldDB" id="A0AAQ4FS93"/>
<sequence length="318" mass="35767">MYQCADSLTESVPPSPDDFCDLVYYQLEQRFAFLDWPNSSCIRQLVRISSDSPKQKYGITVFNSQGDKSLEQIMSPTGVAQFIKLWTLNVKHHGVTFASGTYATLITLAHYNLRILDRFKALQVAVNSMTGQSKHRRYVLLGVQGWFSNFSAEREPLSAVLRKIVTTHPVNLLVVYTHIWHWYTSPCIVSGPTILRNALRVPLPAMDTTVEIVNAARTPRYVTVLLSLSAIVSHFTMEGGWSSKRKYYGGLCADREYLPYANVCSTSSLAKPSIVPEAHVAIRRLYKDDVITQATFETKDTIKSKVGHIRLLTSRSGI</sequence>
<dbReference type="EMBL" id="JARKHS020000054">
    <property type="protein sequence ID" value="KAK8789168.1"/>
    <property type="molecule type" value="Genomic_DNA"/>
</dbReference>
<reference evidence="1 2" key="1">
    <citation type="journal article" date="2023" name="Arcadia Sci">
        <title>De novo assembly of a long-read Amblyomma americanum tick genome.</title>
        <authorList>
            <person name="Chou S."/>
            <person name="Poskanzer K.E."/>
            <person name="Rollins M."/>
            <person name="Thuy-Boun P.S."/>
        </authorList>
    </citation>
    <scope>NUCLEOTIDE SEQUENCE [LARGE SCALE GENOMIC DNA]</scope>
    <source>
        <strain evidence="1">F_SG_1</strain>
        <tissue evidence="1">Salivary glands</tissue>
    </source>
</reference>
<keyword evidence="2" id="KW-1185">Reference proteome</keyword>
<gene>
    <name evidence="1" type="ORF">V5799_021054</name>
</gene>
<organism evidence="1 2">
    <name type="scientific">Amblyomma americanum</name>
    <name type="common">Lone star tick</name>
    <dbReference type="NCBI Taxonomy" id="6943"/>
    <lineage>
        <taxon>Eukaryota</taxon>
        <taxon>Metazoa</taxon>
        <taxon>Ecdysozoa</taxon>
        <taxon>Arthropoda</taxon>
        <taxon>Chelicerata</taxon>
        <taxon>Arachnida</taxon>
        <taxon>Acari</taxon>
        <taxon>Parasitiformes</taxon>
        <taxon>Ixodida</taxon>
        <taxon>Ixodoidea</taxon>
        <taxon>Ixodidae</taxon>
        <taxon>Amblyomminae</taxon>
        <taxon>Amblyomma</taxon>
    </lineage>
</organism>
<accession>A0AAQ4FS93</accession>
<protein>
    <submittedName>
        <fullName evidence="1">Uncharacterized protein</fullName>
    </submittedName>
</protein>
<evidence type="ECO:0000313" key="2">
    <source>
        <dbReference type="Proteomes" id="UP001321473"/>
    </source>
</evidence>
<name>A0AAQ4FS93_AMBAM</name>
<evidence type="ECO:0000313" key="1">
    <source>
        <dbReference type="EMBL" id="KAK8789168.1"/>
    </source>
</evidence>
<comment type="caution">
    <text evidence="1">The sequence shown here is derived from an EMBL/GenBank/DDBJ whole genome shotgun (WGS) entry which is preliminary data.</text>
</comment>